<proteinExistence type="predicted"/>
<dbReference type="SUPFAM" id="SSF55781">
    <property type="entry name" value="GAF domain-like"/>
    <property type="match status" value="1"/>
</dbReference>
<keyword evidence="3" id="KW-1185">Reference proteome</keyword>
<dbReference type="Gene3D" id="3.30.450.40">
    <property type="match status" value="1"/>
</dbReference>
<gene>
    <name evidence="2" type="ORF">EJ357_38540</name>
</gene>
<keyword evidence="1" id="KW-1133">Transmembrane helix</keyword>
<accession>A0A3Q9ETP3</accession>
<evidence type="ECO:0000256" key="1">
    <source>
        <dbReference type="SAM" id="Phobius"/>
    </source>
</evidence>
<dbReference type="EMBL" id="CP034539">
    <property type="protein sequence ID" value="AZQ38626.1"/>
    <property type="molecule type" value="Genomic_DNA"/>
</dbReference>
<feature type="transmembrane region" description="Helical" evidence="1">
    <location>
        <begin position="12"/>
        <end position="30"/>
    </location>
</feature>
<evidence type="ECO:0000313" key="3">
    <source>
        <dbReference type="Proteomes" id="UP000280298"/>
    </source>
</evidence>
<keyword evidence="1" id="KW-0472">Membrane</keyword>
<reference evidence="2 3" key="1">
    <citation type="journal article" date="2019" name="Int. J. Syst. Evol. Microbiol.">
        <title>Streptomyces cyaneochromogenes sp. nov., a blue pigment-producing actinomycete from manganese-contaminated soil.</title>
        <authorList>
            <person name="Tang X."/>
            <person name="Zhao J."/>
            <person name="Li K."/>
            <person name="Chen Z."/>
            <person name="Sun Y."/>
            <person name="Gao J."/>
        </authorList>
    </citation>
    <scope>NUCLEOTIDE SEQUENCE [LARGE SCALE GENOMIC DNA]</scope>
    <source>
        <strain evidence="2 3">MK-45</strain>
    </source>
</reference>
<organism evidence="2 3">
    <name type="scientific">Streptomyces cyaneochromogenes</name>
    <dbReference type="NCBI Taxonomy" id="2496836"/>
    <lineage>
        <taxon>Bacteria</taxon>
        <taxon>Bacillati</taxon>
        <taxon>Actinomycetota</taxon>
        <taxon>Actinomycetes</taxon>
        <taxon>Kitasatosporales</taxon>
        <taxon>Streptomycetaceae</taxon>
        <taxon>Streptomyces</taxon>
    </lineage>
</organism>
<dbReference type="InterPro" id="IPR029016">
    <property type="entry name" value="GAF-like_dom_sf"/>
</dbReference>
<dbReference type="AlphaFoldDB" id="A0A3Q9ETP3"/>
<feature type="transmembrane region" description="Helical" evidence="1">
    <location>
        <begin position="42"/>
        <end position="63"/>
    </location>
</feature>
<keyword evidence="1" id="KW-0812">Transmembrane</keyword>
<dbReference type="RefSeq" id="WP_126396283.1">
    <property type="nucleotide sequence ID" value="NZ_CP034539.1"/>
</dbReference>
<name>A0A3Q9ETP3_9ACTN</name>
<dbReference type="KEGG" id="scya:EJ357_38540"/>
<protein>
    <submittedName>
        <fullName evidence="2">GAF domain-containing protein</fullName>
    </submittedName>
</protein>
<sequence length="264" mass="28268">MLNFLKQHASVIVITLLGATLAAIGFYTQFAAGDKPSSHRDYMMWAGTLSQVGVVLLGAIQVIRVERKSSRIQALSVDYQTRLNETLDIALKPLTQALADLSEEPTVADKRYHLGNVEGTALTVAASLMTRQNVPITTKGARASLYLLDSAGGQLELKGSRGRAVGPRVRFDLSTPDGLYMKKTLDDGVPVLIDGITTTKRFPASDPLKDYDAVIVVRVQADGASGRTTGVLCVDAPEAGDLNETHRAFTQVLANVLGVAYAQV</sequence>
<evidence type="ECO:0000313" key="2">
    <source>
        <dbReference type="EMBL" id="AZQ38626.1"/>
    </source>
</evidence>
<dbReference type="Proteomes" id="UP000280298">
    <property type="component" value="Chromosome"/>
</dbReference>